<accession>A0A388LG25</accession>
<keyword evidence="1" id="KW-1015">Disulfide bond</keyword>
<feature type="compositionally biased region" description="Polar residues" evidence="2">
    <location>
        <begin position="271"/>
        <end position="289"/>
    </location>
</feature>
<keyword evidence="1" id="KW-0245">EGF-like domain</keyword>
<dbReference type="CDD" id="cd00055">
    <property type="entry name" value="EGF_Lam"/>
    <property type="match status" value="1"/>
</dbReference>
<evidence type="ECO:0000313" key="5">
    <source>
        <dbReference type="Proteomes" id="UP000265515"/>
    </source>
</evidence>
<dbReference type="Gramene" id="GBG81217">
    <property type="protein sequence ID" value="GBG81217"/>
    <property type="gene ID" value="CBR_g31889"/>
</dbReference>
<dbReference type="InterPro" id="IPR000742">
    <property type="entry name" value="EGF"/>
</dbReference>
<dbReference type="AlphaFoldDB" id="A0A388LG25"/>
<sequence length="478" mass="50170">MVISKAENIRWALTASEAGLKKTINASSNSTKQGLMITTGVIIQEVDSVVRQGVCGNGMCEVGERCTADGTSDILSEVGNRCCPSDCPYVPKACPVPTDGPRKNQPCAGNGRCLDSTGTCDCFYGHTGRACSRCVDDWTMSPGGFCVRMVDTSAVDKFKARVSKKKKQKIQMKKHNEVPSAQFTSGKDAAAPAPTAAPDVDAWDAPDPPLSEGNETWIDDDGVAGPGLMLAPISEPQGGGEVTMMMTSKPTPQFMQVEEQLKYVTGVADVPTSSSKATIATPSPSSNYSPKPFFSVSANDAQELRPSPPRVRDDEFHVDGPGEDSDTYTSSGHPVSPSPISPTNPQASETDSRETGPQSAPSPQGEPLLQTPVVGTPTSSVLTPSLSDPMPTNSLAATPSVHHADSSAVIVSQSPQEFDPTAHPDLEKSEPPIDKPEGAGSLPDGGRDNAMSQEGGISPMDENEWIFPGSQQYDGTAG</sequence>
<protein>
    <recommendedName>
        <fullName evidence="3">EGF-like domain-containing protein</fullName>
    </recommendedName>
</protein>
<organism evidence="4 5">
    <name type="scientific">Chara braunii</name>
    <name type="common">Braun's stonewort</name>
    <dbReference type="NCBI Taxonomy" id="69332"/>
    <lineage>
        <taxon>Eukaryota</taxon>
        <taxon>Viridiplantae</taxon>
        <taxon>Streptophyta</taxon>
        <taxon>Charophyceae</taxon>
        <taxon>Charales</taxon>
        <taxon>Characeae</taxon>
        <taxon>Chara</taxon>
    </lineage>
</organism>
<feature type="disulfide bond" evidence="1">
    <location>
        <begin position="122"/>
        <end position="131"/>
    </location>
</feature>
<dbReference type="Proteomes" id="UP000265515">
    <property type="component" value="Unassembled WGS sequence"/>
</dbReference>
<feature type="compositionally biased region" description="Polar residues" evidence="2">
    <location>
        <begin position="343"/>
        <end position="362"/>
    </location>
</feature>
<reference evidence="4 5" key="1">
    <citation type="journal article" date="2018" name="Cell">
        <title>The Chara Genome: Secondary Complexity and Implications for Plant Terrestrialization.</title>
        <authorList>
            <person name="Nishiyama T."/>
            <person name="Sakayama H."/>
            <person name="Vries J.D."/>
            <person name="Buschmann H."/>
            <person name="Saint-Marcoux D."/>
            <person name="Ullrich K.K."/>
            <person name="Haas F.B."/>
            <person name="Vanderstraeten L."/>
            <person name="Becker D."/>
            <person name="Lang D."/>
            <person name="Vosolsobe S."/>
            <person name="Rombauts S."/>
            <person name="Wilhelmsson P.K.I."/>
            <person name="Janitza P."/>
            <person name="Kern R."/>
            <person name="Heyl A."/>
            <person name="Rumpler F."/>
            <person name="Villalobos L.I.A.C."/>
            <person name="Clay J.M."/>
            <person name="Skokan R."/>
            <person name="Toyoda A."/>
            <person name="Suzuki Y."/>
            <person name="Kagoshima H."/>
            <person name="Schijlen E."/>
            <person name="Tajeshwar N."/>
            <person name="Catarino B."/>
            <person name="Hetherington A.J."/>
            <person name="Saltykova A."/>
            <person name="Bonnot C."/>
            <person name="Breuninger H."/>
            <person name="Symeonidi A."/>
            <person name="Radhakrishnan G.V."/>
            <person name="Van Nieuwerburgh F."/>
            <person name="Deforce D."/>
            <person name="Chang C."/>
            <person name="Karol K.G."/>
            <person name="Hedrich R."/>
            <person name="Ulvskov P."/>
            <person name="Glockner G."/>
            <person name="Delwiche C.F."/>
            <person name="Petrasek J."/>
            <person name="Van de Peer Y."/>
            <person name="Friml J."/>
            <person name="Beilby M."/>
            <person name="Dolan L."/>
            <person name="Kohara Y."/>
            <person name="Sugano S."/>
            <person name="Fujiyama A."/>
            <person name="Delaux P.-M."/>
            <person name="Quint M."/>
            <person name="TheiBen G."/>
            <person name="Hagemann M."/>
            <person name="Harholt J."/>
            <person name="Dunand C."/>
            <person name="Zachgo S."/>
            <person name="Langdale J."/>
            <person name="Maumus F."/>
            <person name="Straeten D.V.D."/>
            <person name="Gould S.B."/>
            <person name="Rensing S.A."/>
        </authorList>
    </citation>
    <scope>NUCLEOTIDE SEQUENCE [LARGE SCALE GENOMIC DNA]</scope>
    <source>
        <strain evidence="4 5">S276</strain>
    </source>
</reference>
<feature type="compositionally biased region" description="Low complexity" evidence="2">
    <location>
        <begin position="371"/>
        <end position="389"/>
    </location>
</feature>
<keyword evidence="5" id="KW-1185">Reference proteome</keyword>
<dbReference type="EMBL" id="BFEA01000368">
    <property type="protein sequence ID" value="GBG81217.1"/>
    <property type="molecule type" value="Genomic_DNA"/>
</dbReference>
<gene>
    <name evidence="4" type="ORF">CBR_g31889</name>
</gene>
<evidence type="ECO:0000259" key="3">
    <source>
        <dbReference type="PROSITE" id="PS50026"/>
    </source>
</evidence>
<feature type="compositionally biased region" description="Polar residues" evidence="2">
    <location>
        <begin position="469"/>
        <end position="478"/>
    </location>
</feature>
<evidence type="ECO:0000256" key="1">
    <source>
        <dbReference type="PROSITE-ProRule" id="PRU00076"/>
    </source>
</evidence>
<evidence type="ECO:0000313" key="4">
    <source>
        <dbReference type="EMBL" id="GBG81217.1"/>
    </source>
</evidence>
<dbReference type="InterPro" id="IPR002049">
    <property type="entry name" value="LE_dom"/>
</dbReference>
<proteinExistence type="predicted"/>
<feature type="compositionally biased region" description="Low complexity" evidence="2">
    <location>
        <begin position="188"/>
        <end position="197"/>
    </location>
</feature>
<comment type="caution">
    <text evidence="1">Lacks conserved residue(s) required for the propagation of feature annotation.</text>
</comment>
<dbReference type="OrthoDB" id="515843at2759"/>
<comment type="caution">
    <text evidence="4">The sequence shown here is derived from an EMBL/GenBank/DDBJ whole genome shotgun (WGS) entry which is preliminary data.</text>
</comment>
<feature type="compositionally biased region" description="Basic and acidic residues" evidence="2">
    <location>
        <begin position="420"/>
        <end position="437"/>
    </location>
</feature>
<dbReference type="PROSITE" id="PS00022">
    <property type="entry name" value="EGF_1"/>
    <property type="match status" value="1"/>
</dbReference>
<evidence type="ECO:0000256" key="2">
    <source>
        <dbReference type="SAM" id="MobiDB-lite"/>
    </source>
</evidence>
<name>A0A388LG25_CHABU</name>
<dbReference type="PROSITE" id="PS50026">
    <property type="entry name" value="EGF_3"/>
    <property type="match status" value="1"/>
</dbReference>
<feature type="compositionally biased region" description="Basic and acidic residues" evidence="2">
    <location>
        <begin position="310"/>
        <end position="320"/>
    </location>
</feature>
<feature type="region of interest" description="Disordered" evidence="2">
    <location>
        <begin position="270"/>
        <end position="478"/>
    </location>
</feature>
<feature type="region of interest" description="Disordered" evidence="2">
    <location>
        <begin position="166"/>
        <end position="197"/>
    </location>
</feature>
<dbReference type="STRING" id="69332.A0A388LG25"/>
<feature type="domain" description="EGF-like" evidence="3">
    <location>
        <begin position="99"/>
        <end position="132"/>
    </location>
</feature>